<dbReference type="PROSITE" id="PS00518">
    <property type="entry name" value="ZF_RING_1"/>
    <property type="match status" value="1"/>
</dbReference>
<dbReference type="InterPro" id="IPR018957">
    <property type="entry name" value="Znf_C3HC4_RING-type"/>
</dbReference>
<dbReference type="AlphaFoldDB" id="A0A2V1E3J0"/>
<dbReference type="OrthoDB" id="8062037at2759"/>
<dbReference type="SUPFAM" id="SSF57850">
    <property type="entry name" value="RING/U-box"/>
    <property type="match status" value="1"/>
</dbReference>
<protein>
    <recommendedName>
        <fullName evidence="5">RING-type domain-containing protein</fullName>
    </recommendedName>
</protein>
<reference evidence="6 7" key="1">
    <citation type="journal article" date="2018" name="Sci. Rep.">
        <title>Comparative genomics provides insights into the lifestyle and reveals functional heterogeneity of dark septate endophytic fungi.</title>
        <authorList>
            <person name="Knapp D.G."/>
            <person name="Nemeth J.B."/>
            <person name="Barry K."/>
            <person name="Hainaut M."/>
            <person name="Henrissat B."/>
            <person name="Johnson J."/>
            <person name="Kuo A."/>
            <person name="Lim J.H.P."/>
            <person name="Lipzen A."/>
            <person name="Nolan M."/>
            <person name="Ohm R.A."/>
            <person name="Tamas L."/>
            <person name="Grigoriev I.V."/>
            <person name="Spatafora J.W."/>
            <person name="Nagy L.G."/>
            <person name="Kovacs G.M."/>
        </authorList>
    </citation>
    <scope>NUCLEOTIDE SEQUENCE [LARGE SCALE GENOMIC DNA]</scope>
    <source>
        <strain evidence="6 7">DSE2036</strain>
    </source>
</reference>
<keyword evidence="1" id="KW-0479">Metal-binding</keyword>
<dbReference type="Gene3D" id="3.30.40.10">
    <property type="entry name" value="Zinc/RING finger domain, C3HC4 (zinc finger)"/>
    <property type="match status" value="1"/>
</dbReference>
<feature type="domain" description="RING-type" evidence="5">
    <location>
        <begin position="221"/>
        <end position="279"/>
    </location>
</feature>
<evidence type="ECO:0000256" key="3">
    <source>
        <dbReference type="ARBA" id="ARBA00022833"/>
    </source>
</evidence>
<evidence type="ECO:0000259" key="5">
    <source>
        <dbReference type="PROSITE" id="PS50089"/>
    </source>
</evidence>
<keyword evidence="2 4" id="KW-0863">Zinc-finger</keyword>
<dbReference type="SMART" id="SM00184">
    <property type="entry name" value="RING"/>
    <property type="match status" value="1"/>
</dbReference>
<organism evidence="6 7">
    <name type="scientific">Periconia macrospinosa</name>
    <dbReference type="NCBI Taxonomy" id="97972"/>
    <lineage>
        <taxon>Eukaryota</taxon>
        <taxon>Fungi</taxon>
        <taxon>Dikarya</taxon>
        <taxon>Ascomycota</taxon>
        <taxon>Pezizomycotina</taxon>
        <taxon>Dothideomycetes</taxon>
        <taxon>Pleosporomycetidae</taxon>
        <taxon>Pleosporales</taxon>
        <taxon>Massarineae</taxon>
        <taxon>Periconiaceae</taxon>
        <taxon>Periconia</taxon>
    </lineage>
</organism>
<dbReference type="InterPro" id="IPR013083">
    <property type="entry name" value="Znf_RING/FYVE/PHD"/>
</dbReference>
<gene>
    <name evidence="6" type="ORF">DM02DRAFT_651023</name>
</gene>
<dbReference type="InterPro" id="IPR017907">
    <property type="entry name" value="Znf_RING_CS"/>
</dbReference>
<dbReference type="Pfam" id="PF00097">
    <property type="entry name" value="zf-C3HC4"/>
    <property type="match status" value="1"/>
</dbReference>
<evidence type="ECO:0000256" key="2">
    <source>
        <dbReference type="ARBA" id="ARBA00022771"/>
    </source>
</evidence>
<dbReference type="InterPro" id="IPR001841">
    <property type="entry name" value="Znf_RING"/>
</dbReference>
<keyword evidence="7" id="KW-1185">Reference proteome</keyword>
<evidence type="ECO:0000256" key="1">
    <source>
        <dbReference type="ARBA" id="ARBA00022723"/>
    </source>
</evidence>
<dbReference type="EMBL" id="KZ805316">
    <property type="protein sequence ID" value="PVI05108.1"/>
    <property type="molecule type" value="Genomic_DNA"/>
</dbReference>
<name>A0A2V1E3J0_9PLEO</name>
<evidence type="ECO:0000313" key="6">
    <source>
        <dbReference type="EMBL" id="PVI05108.1"/>
    </source>
</evidence>
<dbReference type="GO" id="GO:0008270">
    <property type="term" value="F:zinc ion binding"/>
    <property type="evidence" value="ECO:0007669"/>
    <property type="project" value="UniProtKB-KW"/>
</dbReference>
<accession>A0A2V1E3J0</accession>
<evidence type="ECO:0000256" key="4">
    <source>
        <dbReference type="PROSITE-ProRule" id="PRU00175"/>
    </source>
</evidence>
<proteinExistence type="predicted"/>
<dbReference type="Proteomes" id="UP000244855">
    <property type="component" value="Unassembled WGS sequence"/>
</dbReference>
<keyword evidence="3" id="KW-0862">Zinc</keyword>
<dbReference type="PROSITE" id="PS50089">
    <property type="entry name" value="ZF_RING_2"/>
    <property type="match status" value="1"/>
</dbReference>
<sequence length="440" mass="49776">MSTQINTPFTNASWTRLKQLEVVASVLQSFHTHPGKFTSSELNDQKISIAVGRHCFFKYIKSCLKPNDGEASESAERMKILIVSCTNDALTVNETMEKLWLHYVRNINSDPWISKKSKNNEHLESHWTTMSTEEQGTFFRTIQTDENGVPTALIPRAQPKIPEGSTENEIRMFFMQVKHTLSQCGKAVLEFGASDQPRTLTLAETTQPVLEASKLQDDTSCPICTLDYEFPDPKRNAADPNNYTRAIRLKCCGHIFCSECLQQWLGSISKNSGCCPKCRQDMLTPPIYAVDKALQGLLSQRKTVKDWEAYGDRLFRQVGAYLDAVPSFIWFIPNIASIDGVVGDLEDIEAWVDEIRNAYGCSDMKEHQDAVCKLTLEALRAAHQRLKAFRNGNSRQYWKARRNLLNFAIASQRVNLVVELCDIKETGLFLGDVEPSDCAW</sequence>
<evidence type="ECO:0000313" key="7">
    <source>
        <dbReference type="Proteomes" id="UP000244855"/>
    </source>
</evidence>